<reference evidence="1" key="1">
    <citation type="submission" date="2018-05" db="EMBL/GenBank/DDBJ databases">
        <authorList>
            <person name="Lanie J.A."/>
            <person name="Ng W.-L."/>
            <person name="Kazmierczak K.M."/>
            <person name="Andrzejewski T.M."/>
            <person name="Davidsen T.M."/>
            <person name="Wayne K.J."/>
            <person name="Tettelin H."/>
            <person name="Glass J.I."/>
            <person name="Rusch D."/>
            <person name="Podicherti R."/>
            <person name="Tsui H.-C.T."/>
            <person name="Winkler M.E."/>
        </authorList>
    </citation>
    <scope>NUCLEOTIDE SEQUENCE</scope>
</reference>
<dbReference type="EMBL" id="UINC01162129">
    <property type="protein sequence ID" value="SVD61715.1"/>
    <property type="molecule type" value="Genomic_DNA"/>
</dbReference>
<proteinExistence type="predicted"/>
<organism evidence="1">
    <name type="scientific">marine metagenome</name>
    <dbReference type="NCBI Taxonomy" id="408172"/>
    <lineage>
        <taxon>unclassified sequences</taxon>
        <taxon>metagenomes</taxon>
        <taxon>ecological metagenomes</taxon>
    </lineage>
</organism>
<evidence type="ECO:0000313" key="1">
    <source>
        <dbReference type="EMBL" id="SVD61715.1"/>
    </source>
</evidence>
<name>A0A382WTJ4_9ZZZZ</name>
<gene>
    <name evidence="1" type="ORF">METZ01_LOCUS414569</name>
</gene>
<protein>
    <submittedName>
        <fullName evidence="1">Uncharacterized protein</fullName>
    </submittedName>
</protein>
<dbReference type="PROSITE" id="PS51257">
    <property type="entry name" value="PROKAR_LIPOPROTEIN"/>
    <property type="match status" value="1"/>
</dbReference>
<accession>A0A382WTJ4</accession>
<sequence>MKRLFFFPLVLLLACGGDSPPISASASMVGWVSAPSFTLRDENTNSTTYHDFLSPTDYSGKIS</sequence>
<feature type="non-terminal residue" evidence="1">
    <location>
        <position position="63"/>
    </location>
</feature>
<dbReference type="AlphaFoldDB" id="A0A382WTJ4"/>